<dbReference type="EMBL" id="BTSX01000001">
    <property type="protein sequence ID" value="GMS78920.1"/>
    <property type="molecule type" value="Genomic_DNA"/>
</dbReference>
<dbReference type="Proteomes" id="UP001432027">
    <property type="component" value="Unassembled WGS sequence"/>
</dbReference>
<evidence type="ECO:0000259" key="2">
    <source>
        <dbReference type="SMART" id="SM00355"/>
    </source>
</evidence>
<comment type="caution">
    <text evidence="3">The sequence shown here is derived from an EMBL/GenBank/DDBJ whole genome shotgun (WGS) entry which is preliminary data.</text>
</comment>
<reference evidence="3" key="1">
    <citation type="submission" date="2023-10" db="EMBL/GenBank/DDBJ databases">
        <title>Genome assembly of Pristionchus species.</title>
        <authorList>
            <person name="Yoshida K."/>
            <person name="Sommer R.J."/>
        </authorList>
    </citation>
    <scope>NUCLEOTIDE SEQUENCE</scope>
    <source>
        <strain evidence="3">RS0144</strain>
    </source>
</reference>
<dbReference type="SMART" id="SM00355">
    <property type="entry name" value="ZnF_C2H2"/>
    <property type="match status" value="2"/>
</dbReference>
<feature type="domain" description="C2H2-type" evidence="2">
    <location>
        <begin position="121"/>
        <end position="144"/>
    </location>
</feature>
<feature type="compositionally biased region" description="Basic and acidic residues" evidence="1">
    <location>
        <begin position="64"/>
        <end position="102"/>
    </location>
</feature>
<gene>
    <name evidence="3" type="ORF">PENTCL1PPCAC_1095</name>
</gene>
<accession>A0AAV5S8M9</accession>
<evidence type="ECO:0000313" key="3">
    <source>
        <dbReference type="EMBL" id="GMS78920.1"/>
    </source>
</evidence>
<feature type="region of interest" description="Disordered" evidence="1">
    <location>
        <begin position="27"/>
        <end position="111"/>
    </location>
</feature>
<dbReference type="InterPro" id="IPR013087">
    <property type="entry name" value="Znf_C2H2_type"/>
</dbReference>
<feature type="compositionally biased region" description="Basic and acidic residues" evidence="1">
    <location>
        <begin position="33"/>
        <end position="48"/>
    </location>
</feature>
<sequence>EEPIDVIQNIAGDNQMLASIVVSDEMNPTGEAISDHVRDDSSEAEMEKRRRSSRVVSRSQKYIDYIDSKEESDGDEESSKKKSKTDEKERNKRQTSRQEDPLFRSQEVNTSRISTISETDMECPECEYRTNTVSSFLTHLRSKHSTNLRLAGLILLCACSHEGYSERHSYLKTPQCALCETYPATAYGYIRHLQRHHNTTLCANGIFLTCECGFKVTSIKKSNIHNKKCDRRQFTLNKLSKE</sequence>
<keyword evidence="4" id="KW-1185">Reference proteome</keyword>
<protein>
    <recommendedName>
        <fullName evidence="2">C2H2-type domain-containing protein</fullName>
    </recommendedName>
</protein>
<evidence type="ECO:0000313" key="4">
    <source>
        <dbReference type="Proteomes" id="UP001432027"/>
    </source>
</evidence>
<name>A0AAV5S8M9_9BILA</name>
<feature type="non-terminal residue" evidence="3">
    <location>
        <position position="1"/>
    </location>
</feature>
<evidence type="ECO:0000256" key="1">
    <source>
        <dbReference type="SAM" id="MobiDB-lite"/>
    </source>
</evidence>
<proteinExistence type="predicted"/>
<dbReference type="AlphaFoldDB" id="A0AAV5S8M9"/>
<feature type="domain" description="C2H2-type" evidence="2">
    <location>
        <begin position="174"/>
        <end position="196"/>
    </location>
</feature>
<organism evidence="3 4">
    <name type="scientific">Pristionchus entomophagus</name>
    <dbReference type="NCBI Taxonomy" id="358040"/>
    <lineage>
        <taxon>Eukaryota</taxon>
        <taxon>Metazoa</taxon>
        <taxon>Ecdysozoa</taxon>
        <taxon>Nematoda</taxon>
        <taxon>Chromadorea</taxon>
        <taxon>Rhabditida</taxon>
        <taxon>Rhabditina</taxon>
        <taxon>Diplogasteromorpha</taxon>
        <taxon>Diplogasteroidea</taxon>
        <taxon>Neodiplogasteridae</taxon>
        <taxon>Pristionchus</taxon>
    </lineage>
</organism>